<gene>
    <name evidence="9" type="primary">RSM22</name>
    <name evidence="9" type="ORF">HK099_003578</name>
</gene>
<dbReference type="SUPFAM" id="SSF53335">
    <property type="entry name" value="S-adenosyl-L-methionine-dependent methyltransferases"/>
    <property type="match status" value="1"/>
</dbReference>
<evidence type="ECO:0000256" key="8">
    <source>
        <dbReference type="SAM" id="MobiDB-lite"/>
    </source>
</evidence>
<evidence type="ECO:0000313" key="10">
    <source>
        <dbReference type="Proteomes" id="UP001211065"/>
    </source>
</evidence>
<keyword evidence="10" id="KW-1185">Reference proteome</keyword>
<dbReference type="GO" id="GO:0008168">
    <property type="term" value="F:methyltransferase activity"/>
    <property type="evidence" value="ECO:0007669"/>
    <property type="project" value="InterPro"/>
</dbReference>
<dbReference type="Gene3D" id="3.40.50.150">
    <property type="entry name" value="Vaccinia Virus protein VP39"/>
    <property type="match status" value="1"/>
</dbReference>
<evidence type="ECO:0000256" key="2">
    <source>
        <dbReference type="ARBA" id="ARBA00022723"/>
    </source>
</evidence>
<keyword evidence="6" id="KW-0496">Mitochondrion</keyword>
<keyword evidence="3" id="KW-0809">Transit peptide</keyword>
<feature type="compositionally biased region" description="Basic and acidic residues" evidence="8">
    <location>
        <begin position="572"/>
        <end position="595"/>
    </location>
</feature>
<dbReference type="PANTHER" id="PTHR13184:SF5">
    <property type="entry name" value="METHYLTRANSFERASE-LIKE PROTEIN 17, MITOCHONDRIAL"/>
    <property type="match status" value="1"/>
</dbReference>
<dbReference type="GO" id="GO:0006412">
    <property type="term" value="P:translation"/>
    <property type="evidence" value="ECO:0007669"/>
    <property type="project" value="InterPro"/>
</dbReference>
<dbReference type="GO" id="GO:0003735">
    <property type="term" value="F:structural constituent of ribosome"/>
    <property type="evidence" value="ECO:0007669"/>
    <property type="project" value="TreeGrafter"/>
</dbReference>
<dbReference type="GO" id="GO:0051536">
    <property type="term" value="F:iron-sulfur cluster binding"/>
    <property type="evidence" value="ECO:0007669"/>
    <property type="project" value="UniProtKB-KW"/>
</dbReference>
<feature type="region of interest" description="Disordered" evidence="8">
    <location>
        <begin position="563"/>
        <end position="595"/>
    </location>
</feature>
<evidence type="ECO:0000313" key="9">
    <source>
        <dbReference type="EMBL" id="KAJ3221352.1"/>
    </source>
</evidence>
<dbReference type="PANTHER" id="PTHR13184">
    <property type="entry name" value="37S RIBOSOMAL PROTEIN S22"/>
    <property type="match status" value="1"/>
</dbReference>
<accession>A0AAD5Y0U6</accession>
<dbReference type="Proteomes" id="UP001211065">
    <property type="component" value="Unassembled WGS sequence"/>
</dbReference>
<proteinExistence type="predicted"/>
<evidence type="ECO:0000256" key="4">
    <source>
        <dbReference type="ARBA" id="ARBA00023004"/>
    </source>
</evidence>
<comment type="function">
    <text evidence="7">Mitochondrial ribosome (mitoribosome) assembly factor. Binds at the interface of the head and body domains of the mitochondrial small ribosomal subunit (mt-SSU), occluding the mRNA channel and preventing compaction of the head domain towards the body. Probable inactive methyltransferase: retains the characteristic folding and ability to bind S-adenosyl-L-methionine, but it probably lost its methyltransferase activity.</text>
</comment>
<dbReference type="InterPro" id="IPR052571">
    <property type="entry name" value="Mt_RNA_Methyltransferase"/>
</dbReference>
<dbReference type="GO" id="GO:0046872">
    <property type="term" value="F:metal ion binding"/>
    <property type="evidence" value="ECO:0007669"/>
    <property type="project" value="UniProtKB-KW"/>
</dbReference>
<dbReference type="InterPro" id="IPR015324">
    <property type="entry name" value="Ribosomal_Rsm22-like"/>
</dbReference>
<dbReference type="AlphaFoldDB" id="A0AAD5Y0U6"/>
<organism evidence="9 10">
    <name type="scientific">Clydaea vesicula</name>
    <dbReference type="NCBI Taxonomy" id="447962"/>
    <lineage>
        <taxon>Eukaryota</taxon>
        <taxon>Fungi</taxon>
        <taxon>Fungi incertae sedis</taxon>
        <taxon>Chytridiomycota</taxon>
        <taxon>Chytridiomycota incertae sedis</taxon>
        <taxon>Chytridiomycetes</taxon>
        <taxon>Lobulomycetales</taxon>
        <taxon>Lobulomycetaceae</taxon>
        <taxon>Clydaea</taxon>
    </lineage>
</organism>
<evidence type="ECO:0000256" key="3">
    <source>
        <dbReference type="ARBA" id="ARBA00022946"/>
    </source>
</evidence>
<dbReference type="InterPro" id="IPR029063">
    <property type="entry name" value="SAM-dependent_MTases_sf"/>
</dbReference>
<dbReference type="Pfam" id="PF09243">
    <property type="entry name" value="Rsm22"/>
    <property type="match status" value="2"/>
</dbReference>
<evidence type="ECO:0000256" key="5">
    <source>
        <dbReference type="ARBA" id="ARBA00023014"/>
    </source>
</evidence>
<evidence type="ECO:0000256" key="7">
    <source>
        <dbReference type="ARBA" id="ARBA00045681"/>
    </source>
</evidence>
<evidence type="ECO:0000256" key="6">
    <source>
        <dbReference type="ARBA" id="ARBA00023128"/>
    </source>
</evidence>
<keyword evidence="5" id="KW-0411">Iron-sulfur</keyword>
<keyword evidence="9" id="KW-0687">Ribonucleoprotein</keyword>
<keyword evidence="9" id="KW-0689">Ribosomal protein</keyword>
<comment type="subcellular location">
    <subcellularLocation>
        <location evidence="1">Mitochondrion</location>
    </subcellularLocation>
</comment>
<sequence length="632" mass="74107">MYNYKKQLKLLASHRIGQIVYPTYLTNKLLLIKKDLKKNLLKQDLERLLKNFWEKGKFNNINNFNKLKNLKKNSNSNYDKLHEEFNLQQVQENNIIQFGERESLVYALVRNPLTYSAAFKILMELKFRLPEVDQFKSILDFGCGSGSASIACLETLKSISLVQGVDKSLDQLKLFQQFFEFYANVDFHLKRYLPLTKQKKPFPKILNALATPDTLYTPDPNKFDLTISSFVFEEIVEENMRLQYLKQLKDLSANTLVFIEKGTPGGFKLILEIRNFFLSLNEKKKEDNWFVVSPCTNDLTCPMETTRKKQWCHFSQRVQRNSIMMNLKNCKSNQEDIKYSYVVLKRGQRPLRSPNIEYDQMNLKAEELEESEVEEEHSVREEQETLFHENIQRSTSANENRYDVTRRNEASLNRNDEVNSLQTHYEGLEKNLNRNFIQHHLTMESKNDISQNREEAFHGQEAQGSSNTIYNSYPKSSAIYRDHNAINEELICDSFHWKRLVAPPLKNHAHVVLDVCSESGQLERFSIGKKSKQGLNGGYHDARKSYWGDLWFRKIKKSVTRNEFDLPNDSNSVKEEKSEENNKSRHSKDKNVRSSKHYNENFELLNFQESLSLSKEQILKDVTFKNINSKKG</sequence>
<dbReference type="GO" id="GO:0005763">
    <property type="term" value="C:mitochondrial small ribosomal subunit"/>
    <property type="evidence" value="ECO:0007669"/>
    <property type="project" value="TreeGrafter"/>
</dbReference>
<keyword evidence="2" id="KW-0479">Metal-binding</keyword>
<evidence type="ECO:0000256" key="1">
    <source>
        <dbReference type="ARBA" id="ARBA00004173"/>
    </source>
</evidence>
<dbReference type="EMBL" id="JADGJW010000235">
    <property type="protein sequence ID" value="KAJ3221352.1"/>
    <property type="molecule type" value="Genomic_DNA"/>
</dbReference>
<keyword evidence="4" id="KW-0408">Iron</keyword>
<protein>
    <submittedName>
        <fullName evidence="9">37S ribosomal protein S22</fullName>
    </submittedName>
</protein>
<comment type="caution">
    <text evidence="9">The sequence shown here is derived from an EMBL/GenBank/DDBJ whole genome shotgun (WGS) entry which is preliminary data.</text>
</comment>
<reference evidence="9" key="1">
    <citation type="submission" date="2020-05" db="EMBL/GenBank/DDBJ databases">
        <title>Phylogenomic resolution of chytrid fungi.</title>
        <authorList>
            <person name="Stajich J.E."/>
            <person name="Amses K."/>
            <person name="Simmons R."/>
            <person name="Seto K."/>
            <person name="Myers J."/>
            <person name="Bonds A."/>
            <person name="Quandt C.A."/>
            <person name="Barry K."/>
            <person name="Liu P."/>
            <person name="Grigoriev I."/>
            <person name="Longcore J.E."/>
            <person name="James T.Y."/>
        </authorList>
    </citation>
    <scope>NUCLEOTIDE SEQUENCE</scope>
    <source>
        <strain evidence="9">JEL0476</strain>
    </source>
</reference>
<name>A0AAD5Y0U6_9FUNG</name>